<dbReference type="PANTHER" id="PTHR30055:SF234">
    <property type="entry name" value="HTH-TYPE TRANSCRIPTIONAL REGULATOR BETI"/>
    <property type="match status" value="1"/>
</dbReference>
<dbReference type="InterPro" id="IPR050109">
    <property type="entry name" value="HTH-type_TetR-like_transc_reg"/>
</dbReference>
<dbReference type="GO" id="GO:0003700">
    <property type="term" value="F:DNA-binding transcription factor activity"/>
    <property type="evidence" value="ECO:0007669"/>
    <property type="project" value="TreeGrafter"/>
</dbReference>
<dbReference type="EMBL" id="RBKV01000001">
    <property type="protein sequence ID" value="RKR97225.1"/>
    <property type="molecule type" value="Genomic_DNA"/>
</dbReference>
<dbReference type="PANTHER" id="PTHR30055">
    <property type="entry name" value="HTH-TYPE TRANSCRIPTIONAL REGULATOR RUTR"/>
    <property type="match status" value="1"/>
</dbReference>
<proteinExistence type="predicted"/>
<dbReference type="RefSeq" id="WP_062795110.1">
    <property type="nucleotide sequence ID" value="NZ_CBCRXS010000003.1"/>
</dbReference>
<evidence type="ECO:0000256" key="4">
    <source>
        <dbReference type="PROSITE-ProRule" id="PRU00335"/>
    </source>
</evidence>
<dbReference type="InterPro" id="IPR036271">
    <property type="entry name" value="Tet_transcr_reg_TetR-rel_C_sf"/>
</dbReference>
<dbReference type="PROSITE" id="PS50977">
    <property type="entry name" value="HTH_TETR_2"/>
    <property type="match status" value="1"/>
</dbReference>
<evidence type="ECO:0000259" key="5">
    <source>
        <dbReference type="PROSITE" id="PS50977"/>
    </source>
</evidence>
<evidence type="ECO:0000256" key="1">
    <source>
        <dbReference type="ARBA" id="ARBA00023015"/>
    </source>
</evidence>
<evidence type="ECO:0000313" key="6">
    <source>
        <dbReference type="EMBL" id="RKR97225.1"/>
    </source>
</evidence>
<evidence type="ECO:0000313" key="7">
    <source>
        <dbReference type="Proteomes" id="UP000274762"/>
    </source>
</evidence>
<dbReference type="AlphaFoldDB" id="A0A495K8Y0"/>
<dbReference type="Pfam" id="PF00440">
    <property type="entry name" value="TetR_N"/>
    <property type="match status" value="1"/>
</dbReference>
<dbReference type="Proteomes" id="UP000274762">
    <property type="component" value="Unassembled WGS sequence"/>
</dbReference>
<dbReference type="InterPro" id="IPR041490">
    <property type="entry name" value="KstR2_TetR_C"/>
</dbReference>
<organism evidence="6 7">
    <name type="scientific">Williamsia marianensis</name>
    <dbReference type="NCBI Taxonomy" id="85044"/>
    <lineage>
        <taxon>Bacteria</taxon>
        <taxon>Bacillati</taxon>
        <taxon>Actinomycetota</taxon>
        <taxon>Actinomycetes</taxon>
        <taxon>Mycobacteriales</taxon>
        <taxon>Nocardiaceae</taxon>
        <taxon>Williamsia</taxon>
    </lineage>
</organism>
<comment type="caution">
    <text evidence="6">The sequence shown here is derived from an EMBL/GenBank/DDBJ whole genome shotgun (WGS) entry which is preliminary data.</text>
</comment>
<dbReference type="InterPro" id="IPR001647">
    <property type="entry name" value="HTH_TetR"/>
</dbReference>
<dbReference type="Gene3D" id="1.10.357.10">
    <property type="entry name" value="Tetracycline Repressor, domain 2"/>
    <property type="match status" value="1"/>
</dbReference>
<dbReference type="SUPFAM" id="SSF46689">
    <property type="entry name" value="Homeodomain-like"/>
    <property type="match status" value="1"/>
</dbReference>
<keyword evidence="2 4" id="KW-0238">DNA-binding</keyword>
<evidence type="ECO:0000256" key="3">
    <source>
        <dbReference type="ARBA" id="ARBA00023163"/>
    </source>
</evidence>
<dbReference type="Gene3D" id="1.10.10.60">
    <property type="entry name" value="Homeodomain-like"/>
    <property type="match status" value="1"/>
</dbReference>
<dbReference type="OrthoDB" id="9779746at2"/>
<dbReference type="InterPro" id="IPR009057">
    <property type="entry name" value="Homeodomain-like_sf"/>
</dbReference>
<dbReference type="SUPFAM" id="SSF48498">
    <property type="entry name" value="Tetracyclin repressor-like, C-terminal domain"/>
    <property type="match status" value="1"/>
</dbReference>
<gene>
    <name evidence="6" type="ORF">DFJ75_4093</name>
</gene>
<protein>
    <submittedName>
        <fullName evidence="6">TetR family transcriptional regulator</fullName>
    </submittedName>
</protein>
<feature type="domain" description="HTH tetR-type" evidence="5">
    <location>
        <begin position="12"/>
        <end position="72"/>
    </location>
</feature>
<sequence length="221" mass="25066">MATPSGRSEHFEPRRQEIIDRAAVLFAENGYAATGVSEICKATGLGKGALYHYIGSKESLLVAIQDRVLEPLMAQAKEIVRFDTHPVVKIRLLSEVLLNSIMSRVDHIWVYEHDYRHLTGENLERMLAQRDEFERLIEDAIAEAIDNGFLRDINPRLATLQFLNLHNHTYRWASTANQLWSVQELSDEYCHTLIRGMAAADAQLEGLDVEANRLRKILAAA</sequence>
<dbReference type="GO" id="GO:0000976">
    <property type="term" value="F:transcription cis-regulatory region binding"/>
    <property type="evidence" value="ECO:0007669"/>
    <property type="project" value="TreeGrafter"/>
</dbReference>
<keyword evidence="3" id="KW-0804">Transcription</keyword>
<name>A0A495K8Y0_WILMA</name>
<feature type="DNA-binding region" description="H-T-H motif" evidence="4">
    <location>
        <begin position="35"/>
        <end position="54"/>
    </location>
</feature>
<dbReference type="PRINTS" id="PR00455">
    <property type="entry name" value="HTHTETR"/>
</dbReference>
<keyword evidence="1" id="KW-0805">Transcription regulation</keyword>
<evidence type="ECO:0000256" key="2">
    <source>
        <dbReference type="ARBA" id="ARBA00023125"/>
    </source>
</evidence>
<reference evidence="6 7" key="1">
    <citation type="submission" date="2018-10" db="EMBL/GenBank/DDBJ databases">
        <title>Sequencing the genomes of 1000 actinobacteria strains.</title>
        <authorList>
            <person name="Klenk H.-P."/>
        </authorList>
    </citation>
    <scope>NUCLEOTIDE SEQUENCE [LARGE SCALE GENOMIC DNA]</scope>
    <source>
        <strain evidence="6 7">DSM 44343</strain>
    </source>
</reference>
<accession>A0A495K8Y0</accession>
<dbReference type="Pfam" id="PF17932">
    <property type="entry name" value="TetR_C_24"/>
    <property type="match status" value="1"/>
</dbReference>